<keyword evidence="3" id="KW-0862">Zinc</keyword>
<evidence type="ECO:0000256" key="1">
    <source>
        <dbReference type="ARBA" id="ARBA00022723"/>
    </source>
</evidence>
<evidence type="ECO:0000259" key="5">
    <source>
        <dbReference type="PROSITE" id="PS51266"/>
    </source>
</evidence>
<evidence type="ECO:0000256" key="3">
    <source>
        <dbReference type="ARBA" id="ARBA00022833"/>
    </source>
</evidence>
<feature type="domain" description="CHY-type" evidence="5">
    <location>
        <begin position="18"/>
        <end position="103"/>
    </location>
</feature>
<dbReference type="SUPFAM" id="SSF161219">
    <property type="entry name" value="CHY zinc finger-like"/>
    <property type="match status" value="1"/>
</dbReference>
<dbReference type="InterPro" id="IPR016694">
    <property type="entry name" value="UCP017292"/>
</dbReference>
<evidence type="ECO:0000313" key="6">
    <source>
        <dbReference type="EMBL" id="ODV78858.1"/>
    </source>
</evidence>
<dbReference type="OrthoDB" id="411372at2759"/>
<dbReference type="InterPro" id="IPR037274">
    <property type="entry name" value="Znf_CHY_sf"/>
</dbReference>
<reference evidence="7" key="1">
    <citation type="submission" date="2016-05" db="EMBL/GenBank/DDBJ databases">
        <title>Comparative genomics of biotechnologically important yeasts.</title>
        <authorList>
            <consortium name="DOE Joint Genome Institute"/>
            <person name="Riley R."/>
            <person name="Haridas S."/>
            <person name="Wolfe K.H."/>
            <person name="Lopes M.R."/>
            <person name="Hittinger C.T."/>
            <person name="Goker M."/>
            <person name="Salamov A."/>
            <person name="Wisecaver J."/>
            <person name="Long T.M."/>
            <person name="Aerts A.L."/>
            <person name="Barry K."/>
            <person name="Choi C."/>
            <person name="Clum A."/>
            <person name="Coughlan A.Y."/>
            <person name="Deshpande S."/>
            <person name="Douglass A.P."/>
            <person name="Hanson S.J."/>
            <person name="Klenk H.-P."/>
            <person name="Labutti K."/>
            <person name="Lapidus A."/>
            <person name="Lindquist E."/>
            <person name="Lipzen A."/>
            <person name="Meier-Kolthoff J.P."/>
            <person name="Ohm R.A."/>
            <person name="Otillar R.P."/>
            <person name="Pangilinan J."/>
            <person name="Peng Y."/>
            <person name="Rokas A."/>
            <person name="Rosa C.A."/>
            <person name="Scheuner C."/>
            <person name="Sibirny A.A."/>
            <person name="Slot J.C."/>
            <person name="Stielow J.B."/>
            <person name="Sun H."/>
            <person name="Kurtzman C.P."/>
            <person name="Blackwell M."/>
            <person name="Grigoriev I.V."/>
            <person name="Jeffries T.W."/>
        </authorList>
    </citation>
    <scope>NUCLEOTIDE SEQUENCE [LARGE SCALE GENOMIC DNA]</scope>
    <source>
        <strain evidence="7">NRRL Y-17324</strain>
    </source>
</reference>
<dbReference type="Proteomes" id="UP000094285">
    <property type="component" value="Unassembled WGS sequence"/>
</dbReference>
<dbReference type="PROSITE" id="PS51266">
    <property type="entry name" value="ZF_CHY"/>
    <property type="match status" value="1"/>
</dbReference>
<organism evidence="6 7">
    <name type="scientific">Suhomyces tanzawaensis NRRL Y-17324</name>
    <dbReference type="NCBI Taxonomy" id="984487"/>
    <lineage>
        <taxon>Eukaryota</taxon>
        <taxon>Fungi</taxon>
        <taxon>Dikarya</taxon>
        <taxon>Ascomycota</taxon>
        <taxon>Saccharomycotina</taxon>
        <taxon>Pichiomycetes</taxon>
        <taxon>Debaryomycetaceae</taxon>
        <taxon>Suhomyces</taxon>
    </lineage>
</organism>
<evidence type="ECO:0000256" key="4">
    <source>
        <dbReference type="PROSITE-ProRule" id="PRU00601"/>
    </source>
</evidence>
<keyword evidence="7" id="KW-1185">Reference proteome</keyword>
<dbReference type="RefSeq" id="XP_020063980.1">
    <property type="nucleotide sequence ID" value="XM_020210257.1"/>
</dbReference>
<gene>
    <name evidence="6" type="ORF">CANTADRAFT_53825</name>
</gene>
<keyword evidence="1" id="KW-0479">Metal-binding</keyword>
<sequence>MTTPFILGTSTVPVYGRVVDSHTRCFHYHTELDIIAIKFRCCGDYYPCYQCHDEATREHHEPMRWAPHELDHAKVVLCGQCYSELTFRQYAGGPSASCIRCSAGFNPKCALHYHIYFDMGSAKAE</sequence>
<evidence type="ECO:0000313" key="7">
    <source>
        <dbReference type="Proteomes" id="UP000094285"/>
    </source>
</evidence>
<dbReference type="GeneID" id="30984393"/>
<dbReference type="InterPro" id="IPR008913">
    <property type="entry name" value="Znf_CHY"/>
</dbReference>
<dbReference type="GO" id="GO:0008270">
    <property type="term" value="F:zinc ion binding"/>
    <property type="evidence" value="ECO:0007669"/>
    <property type="project" value="UniProtKB-KW"/>
</dbReference>
<proteinExistence type="predicted"/>
<accession>A0A1E4SH75</accession>
<dbReference type="PIRSF" id="PIRSF017292">
    <property type="entry name" value="UCP017292_Znf_CHY"/>
    <property type="match status" value="1"/>
</dbReference>
<dbReference type="Pfam" id="PF05495">
    <property type="entry name" value="zf-CHY"/>
    <property type="match status" value="1"/>
</dbReference>
<dbReference type="AlphaFoldDB" id="A0A1E4SH75"/>
<protein>
    <recommendedName>
        <fullName evidence="5">CHY-type domain-containing protein</fullName>
    </recommendedName>
</protein>
<evidence type="ECO:0000256" key="2">
    <source>
        <dbReference type="ARBA" id="ARBA00022771"/>
    </source>
</evidence>
<dbReference type="EMBL" id="KV453913">
    <property type="protein sequence ID" value="ODV78858.1"/>
    <property type="molecule type" value="Genomic_DNA"/>
</dbReference>
<keyword evidence="2 4" id="KW-0863">Zinc-finger</keyword>
<name>A0A1E4SH75_9ASCO</name>
<dbReference type="STRING" id="984487.A0A1E4SH75"/>